<name>Q5ZCU5_ORYSJ</name>
<reference evidence="1" key="1">
    <citation type="journal article" date="2002" name="Nature">
        <title>The genome sequence and structure of rice chromosome 1.</title>
        <authorList>
            <person name="Sasaki T."/>
            <person name="Matsumoto T."/>
            <person name="Yamamoto K."/>
            <person name="Sakata K."/>
            <person name="Baba T."/>
            <person name="Katayose Y."/>
            <person name="Wu J."/>
            <person name="Niimura Y."/>
            <person name="Cheng Z."/>
            <person name="Nagamura Y."/>
            <person name="Antonio B.A."/>
            <person name="Kanamori H."/>
            <person name="Hosokawa S."/>
            <person name="Masukawa M."/>
            <person name="Arikawa K."/>
            <person name="Chiden Y."/>
            <person name="Hayashi M."/>
            <person name="Okamoto M."/>
            <person name="Ando T."/>
            <person name="Aoki H."/>
            <person name="Arita K."/>
            <person name="Hamada M."/>
            <person name="Harada C."/>
            <person name="Hijishita S."/>
            <person name="Honda M."/>
            <person name="Ichikawa Y."/>
            <person name="Idonuma A."/>
            <person name="Iijima M."/>
            <person name="Ikeda M."/>
            <person name="Ikeno M."/>
            <person name="Itoh S."/>
            <person name="Itoh T."/>
            <person name="Itoh Y."/>
            <person name="Itoh Y."/>
            <person name="Iwabuchi A."/>
            <person name="Kamiya K."/>
            <person name="Karasawa W."/>
            <person name="Katagiri S."/>
            <person name="Kikuta A."/>
            <person name="Kobayashi N."/>
            <person name="Kono I."/>
            <person name="Machita K."/>
            <person name="Maehara T."/>
            <person name="Mizuno H."/>
            <person name="Mizubayashi T."/>
            <person name="Mukai Y."/>
            <person name="Nagasaki H."/>
            <person name="Nakashima M."/>
            <person name="Nakama Y."/>
            <person name="Nakamichi Y."/>
            <person name="Nakamura M."/>
            <person name="Namiki N."/>
            <person name="Negishi M."/>
            <person name="Ohta I."/>
            <person name="Ono N."/>
            <person name="Saji S."/>
            <person name="Sakai K."/>
            <person name="Shibata M."/>
            <person name="Shimokawa T."/>
            <person name="Shomura A."/>
            <person name="Song J."/>
            <person name="Takazaki Y."/>
            <person name="Terasawa K."/>
            <person name="Tsuji K."/>
            <person name="Waki K."/>
            <person name="Yamagata H."/>
            <person name="Yamane H."/>
            <person name="Yoshiki S."/>
            <person name="Yoshihara R."/>
            <person name="Yukawa K."/>
            <person name="Zhong H."/>
            <person name="Iwama H."/>
            <person name="Endo T."/>
            <person name="Ito H."/>
            <person name="Hahn J.H."/>
            <person name="Kim H.I."/>
            <person name="Eun M.Y."/>
            <person name="Yano M."/>
            <person name="Jiang J."/>
            <person name="Gojobori T."/>
        </authorList>
    </citation>
    <scope>NUCLEOTIDE SEQUENCE [LARGE SCALE GENOMIC DNA]</scope>
</reference>
<dbReference type="EMBL" id="AP003204">
    <property type="protein sequence ID" value="BAD61394.1"/>
    <property type="molecule type" value="Genomic_DNA"/>
</dbReference>
<protein>
    <submittedName>
        <fullName evidence="1">Uncharacterized protein</fullName>
    </submittedName>
</protein>
<organism evidence="1">
    <name type="scientific">Oryza sativa subsp. japonica</name>
    <name type="common">Rice</name>
    <dbReference type="NCBI Taxonomy" id="39947"/>
    <lineage>
        <taxon>Eukaryota</taxon>
        <taxon>Viridiplantae</taxon>
        <taxon>Streptophyta</taxon>
        <taxon>Embryophyta</taxon>
        <taxon>Tracheophyta</taxon>
        <taxon>Spermatophyta</taxon>
        <taxon>Magnoliopsida</taxon>
        <taxon>Liliopsida</taxon>
        <taxon>Poales</taxon>
        <taxon>Poaceae</taxon>
        <taxon>BOP clade</taxon>
        <taxon>Oryzoideae</taxon>
        <taxon>Oryzeae</taxon>
        <taxon>Oryzinae</taxon>
        <taxon>Oryza</taxon>
        <taxon>Oryza sativa</taxon>
    </lineage>
</organism>
<accession>Q5ZCU5</accession>
<dbReference type="Proteomes" id="UP000817658">
    <property type="component" value="Chromosome 1"/>
</dbReference>
<gene>
    <name evidence="1" type="primary">B1111C09.19</name>
</gene>
<sequence length="59" mass="6642">MAFAIGLRLNGFDVFGLNPCWYYGFGRSGRRASWHASNKVCLADDPRATVHFIYSATKK</sequence>
<proteinExistence type="predicted"/>
<evidence type="ECO:0000313" key="1">
    <source>
        <dbReference type="EMBL" id="BAD61394.1"/>
    </source>
</evidence>
<dbReference type="AlphaFoldDB" id="Q5ZCU5"/>